<name>L8HA77_ACACF</name>
<dbReference type="VEuPathDB" id="AmoebaDB:ACA1_255700"/>
<dbReference type="RefSeq" id="XP_004367705.1">
    <property type="nucleotide sequence ID" value="XM_004367648.1"/>
</dbReference>
<dbReference type="InterPro" id="IPR002108">
    <property type="entry name" value="ADF-H"/>
</dbReference>
<dbReference type="GeneID" id="14923387"/>
<sequence length="182" mass="19314">MSIVSGTGAVHLTDDVRSAVVAVSKRYHFTTTTSASDNSPLFVPFCTLKFVDGKQSCLTIDTVSATTPASSSSSDSGSEMAAATWESLVASLPRDQCRMAVAQMPWRAHADGVVRSRLVFILWAPEATSTKERMVASMFAKGAKGLIDQWGAGMSLPIQAAGVDDLALEDVEDKIRAKATVK</sequence>
<dbReference type="AlphaFoldDB" id="L8HA77"/>
<evidence type="ECO:0000313" key="2">
    <source>
        <dbReference type="EMBL" id="ELR22449.1"/>
    </source>
</evidence>
<dbReference type="SUPFAM" id="SSF55753">
    <property type="entry name" value="Actin depolymerizing proteins"/>
    <property type="match status" value="1"/>
</dbReference>
<organism evidence="2 3">
    <name type="scientific">Acanthamoeba castellanii (strain ATCC 30010 / Neff)</name>
    <dbReference type="NCBI Taxonomy" id="1257118"/>
    <lineage>
        <taxon>Eukaryota</taxon>
        <taxon>Amoebozoa</taxon>
        <taxon>Discosea</taxon>
        <taxon>Longamoebia</taxon>
        <taxon>Centramoebida</taxon>
        <taxon>Acanthamoebidae</taxon>
        <taxon>Acanthamoeba</taxon>
    </lineage>
</organism>
<dbReference type="InterPro" id="IPR029006">
    <property type="entry name" value="ADF-H/Gelsolin-like_dom_sf"/>
</dbReference>
<dbReference type="KEGG" id="acan:ACA1_255700"/>
<evidence type="ECO:0000313" key="3">
    <source>
        <dbReference type="Proteomes" id="UP000011083"/>
    </source>
</evidence>
<dbReference type="GO" id="GO:0003779">
    <property type="term" value="F:actin binding"/>
    <property type="evidence" value="ECO:0007669"/>
    <property type="project" value="InterPro"/>
</dbReference>
<dbReference type="Pfam" id="PF00241">
    <property type="entry name" value="Cofilin_ADF"/>
    <property type="match status" value="1"/>
</dbReference>
<reference evidence="2 3" key="1">
    <citation type="journal article" date="2013" name="Genome Biol.">
        <title>Genome of Acanthamoeba castellanii highlights extensive lateral gene transfer and early evolution of tyrosine kinase signaling.</title>
        <authorList>
            <person name="Clarke M."/>
            <person name="Lohan A.J."/>
            <person name="Liu B."/>
            <person name="Lagkouvardos I."/>
            <person name="Roy S."/>
            <person name="Zafar N."/>
            <person name="Bertelli C."/>
            <person name="Schilde C."/>
            <person name="Kianianmomeni A."/>
            <person name="Burglin T.R."/>
            <person name="Frech C."/>
            <person name="Turcotte B."/>
            <person name="Kopec K.O."/>
            <person name="Synnott J.M."/>
            <person name="Choo C."/>
            <person name="Paponov I."/>
            <person name="Finkler A."/>
            <person name="Soon Heng Tan C."/>
            <person name="Hutchins A.P."/>
            <person name="Weinmeier T."/>
            <person name="Rattei T."/>
            <person name="Chu J.S."/>
            <person name="Gimenez G."/>
            <person name="Irimia M."/>
            <person name="Rigden D.J."/>
            <person name="Fitzpatrick D.A."/>
            <person name="Lorenzo-Morales J."/>
            <person name="Bateman A."/>
            <person name="Chiu C.H."/>
            <person name="Tang P."/>
            <person name="Hegemann P."/>
            <person name="Fromm H."/>
            <person name="Raoult D."/>
            <person name="Greub G."/>
            <person name="Miranda-Saavedra D."/>
            <person name="Chen N."/>
            <person name="Nash P."/>
            <person name="Ginger M.L."/>
            <person name="Horn M."/>
            <person name="Schaap P."/>
            <person name="Caler L."/>
            <person name="Loftus B."/>
        </authorList>
    </citation>
    <scope>NUCLEOTIDE SEQUENCE [LARGE SCALE GENOMIC DNA]</scope>
    <source>
        <strain evidence="2 3">Neff</strain>
    </source>
</reference>
<accession>L8HA77</accession>
<dbReference type="OrthoDB" id="10249245at2759"/>
<proteinExistence type="predicted"/>
<dbReference type="PROSITE" id="PS51263">
    <property type="entry name" value="ADF_H"/>
    <property type="match status" value="1"/>
</dbReference>
<protein>
    <recommendedName>
        <fullName evidence="1">ADF-H domain-containing protein</fullName>
    </recommendedName>
</protein>
<keyword evidence="3" id="KW-1185">Reference proteome</keyword>
<gene>
    <name evidence="2" type="ORF">ACA1_255700</name>
</gene>
<evidence type="ECO:0000259" key="1">
    <source>
        <dbReference type="PROSITE" id="PS51263"/>
    </source>
</evidence>
<feature type="domain" description="ADF-H" evidence="1">
    <location>
        <begin position="32"/>
        <end position="176"/>
    </location>
</feature>
<dbReference type="STRING" id="1257118.L8HA77"/>
<dbReference type="Gene3D" id="3.40.20.10">
    <property type="entry name" value="Severin"/>
    <property type="match status" value="1"/>
</dbReference>
<dbReference type="EMBL" id="KB007885">
    <property type="protein sequence ID" value="ELR22449.1"/>
    <property type="molecule type" value="Genomic_DNA"/>
</dbReference>
<dbReference type="Proteomes" id="UP000011083">
    <property type="component" value="Unassembled WGS sequence"/>
</dbReference>